<dbReference type="EMBL" id="CP060139">
    <property type="protein sequence ID" value="QNR25731.1"/>
    <property type="molecule type" value="Genomic_DNA"/>
</dbReference>
<dbReference type="PROSITE" id="PS51257">
    <property type="entry name" value="PROKAR_LIPOPROTEIN"/>
    <property type="match status" value="1"/>
</dbReference>
<dbReference type="RefSeq" id="WP_210760256.1">
    <property type="nucleotide sequence ID" value="NZ_CP060139.1"/>
</dbReference>
<organism evidence="1 2">
    <name type="scientific">Croceimicrobium hydrocarbonivorans</name>
    <dbReference type="NCBI Taxonomy" id="2761580"/>
    <lineage>
        <taxon>Bacteria</taxon>
        <taxon>Pseudomonadati</taxon>
        <taxon>Bacteroidota</taxon>
        <taxon>Flavobacteriia</taxon>
        <taxon>Flavobacteriales</taxon>
        <taxon>Owenweeksiaceae</taxon>
        <taxon>Croceimicrobium</taxon>
    </lineage>
</organism>
<dbReference type="Proteomes" id="UP000516305">
    <property type="component" value="Chromosome"/>
</dbReference>
<proteinExistence type="predicted"/>
<gene>
    <name evidence="1" type="ORF">H4K34_07785</name>
</gene>
<evidence type="ECO:0000313" key="1">
    <source>
        <dbReference type="EMBL" id="QNR25731.1"/>
    </source>
</evidence>
<evidence type="ECO:0008006" key="3">
    <source>
        <dbReference type="Google" id="ProtNLM"/>
    </source>
</evidence>
<name>A0A7H0VJ33_9FLAO</name>
<dbReference type="KEGG" id="chyd:H4K34_07785"/>
<keyword evidence="2" id="KW-1185">Reference proteome</keyword>
<dbReference type="Pfam" id="PF19765">
    <property type="entry name" value="DUF6252"/>
    <property type="match status" value="1"/>
</dbReference>
<reference evidence="1 2" key="1">
    <citation type="submission" date="2020-08" db="EMBL/GenBank/DDBJ databases">
        <title>Croceimicrobium hydrocarbonivorans gen. nov., sp. nov., a novel marine bacterium isolated from a bacterial consortium that degrades polyethylene terephthalate.</title>
        <authorList>
            <person name="Liu R."/>
        </authorList>
    </citation>
    <scope>NUCLEOTIDE SEQUENCE [LARGE SCALE GENOMIC DNA]</scope>
    <source>
        <strain evidence="1 2">A20-9</strain>
    </source>
</reference>
<dbReference type="AlphaFoldDB" id="A0A7H0VJ33"/>
<sequence length="183" mass="20929">MISFSFKPNLHKLCLVVLIMVSTACDEEPKPEGPNLSFSEVICYVNGELWRDCRKGIAGPYANNYGQYFVGNYLDIDALDFCKLYTDLSTGLYLKLNVTDTGYYPIREHHGSFIIYNLDPEIDTKIYETDSLSEGYVHISRFYSNNQRSYIDGEFAFTAYLKDSNEVVQVSDGTIKNVELSHY</sequence>
<accession>A0A7H0VJ33</accession>
<evidence type="ECO:0000313" key="2">
    <source>
        <dbReference type="Proteomes" id="UP000516305"/>
    </source>
</evidence>
<dbReference type="InterPro" id="IPR046219">
    <property type="entry name" value="DUF6252"/>
</dbReference>
<protein>
    <recommendedName>
        <fullName evidence="3">Lipoprotein</fullName>
    </recommendedName>
</protein>